<organism evidence="2 3">
    <name type="scientific">Rhizodiscina lignyota</name>
    <dbReference type="NCBI Taxonomy" id="1504668"/>
    <lineage>
        <taxon>Eukaryota</taxon>
        <taxon>Fungi</taxon>
        <taxon>Dikarya</taxon>
        <taxon>Ascomycota</taxon>
        <taxon>Pezizomycotina</taxon>
        <taxon>Dothideomycetes</taxon>
        <taxon>Pleosporomycetidae</taxon>
        <taxon>Aulographales</taxon>
        <taxon>Rhizodiscinaceae</taxon>
        <taxon>Rhizodiscina</taxon>
    </lineage>
</organism>
<dbReference type="InterPro" id="IPR011011">
    <property type="entry name" value="Znf_FYVE_PHD"/>
</dbReference>
<evidence type="ECO:0008006" key="4">
    <source>
        <dbReference type="Google" id="ProtNLM"/>
    </source>
</evidence>
<gene>
    <name evidence="2" type="ORF">NA57DRAFT_74289</name>
</gene>
<dbReference type="InterPro" id="IPR013083">
    <property type="entry name" value="Znf_RING/FYVE/PHD"/>
</dbReference>
<proteinExistence type="predicted"/>
<evidence type="ECO:0000256" key="1">
    <source>
        <dbReference type="SAM" id="MobiDB-lite"/>
    </source>
</evidence>
<dbReference type="EMBL" id="ML978124">
    <property type="protein sequence ID" value="KAF2100691.1"/>
    <property type="molecule type" value="Genomic_DNA"/>
</dbReference>
<reference evidence="2" key="1">
    <citation type="journal article" date="2020" name="Stud. Mycol.">
        <title>101 Dothideomycetes genomes: a test case for predicting lifestyles and emergence of pathogens.</title>
        <authorList>
            <person name="Haridas S."/>
            <person name="Albert R."/>
            <person name="Binder M."/>
            <person name="Bloem J."/>
            <person name="Labutti K."/>
            <person name="Salamov A."/>
            <person name="Andreopoulos B."/>
            <person name="Baker S."/>
            <person name="Barry K."/>
            <person name="Bills G."/>
            <person name="Bluhm B."/>
            <person name="Cannon C."/>
            <person name="Castanera R."/>
            <person name="Culley D."/>
            <person name="Daum C."/>
            <person name="Ezra D."/>
            <person name="Gonzalez J."/>
            <person name="Henrissat B."/>
            <person name="Kuo A."/>
            <person name="Liang C."/>
            <person name="Lipzen A."/>
            <person name="Lutzoni F."/>
            <person name="Magnuson J."/>
            <person name="Mondo S."/>
            <person name="Nolan M."/>
            <person name="Ohm R."/>
            <person name="Pangilinan J."/>
            <person name="Park H.-J."/>
            <person name="Ramirez L."/>
            <person name="Alfaro M."/>
            <person name="Sun H."/>
            <person name="Tritt A."/>
            <person name="Yoshinaga Y."/>
            <person name="Zwiers L.-H."/>
            <person name="Turgeon B."/>
            <person name="Goodwin S."/>
            <person name="Spatafora J."/>
            <person name="Crous P."/>
            <person name="Grigoriev I."/>
        </authorList>
    </citation>
    <scope>NUCLEOTIDE SEQUENCE</scope>
    <source>
        <strain evidence="2">CBS 133067</strain>
    </source>
</reference>
<feature type="compositionally biased region" description="Basic residues" evidence="1">
    <location>
        <begin position="246"/>
        <end position="256"/>
    </location>
</feature>
<feature type="region of interest" description="Disordered" evidence="1">
    <location>
        <begin position="1"/>
        <end position="21"/>
    </location>
</feature>
<feature type="region of interest" description="Disordered" evidence="1">
    <location>
        <begin position="150"/>
        <end position="178"/>
    </location>
</feature>
<dbReference type="AlphaFoldDB" id="A0A9P4M7H0"/>
<feature type="compositionally biased region" description="Basic and acidic residues" evidence="1">
    <location>
        <begin position="321"/>
        <end position="340"/>
    </location>
</feature>
<evidence type="ECO:0000313" key="2">
    <source>
        <dbReference type="EMBL" id="KAF2100691.1"/>
    </source>
</evidence>
<feature type="compositionally biased region" description="Polar residues" evidence="1">
    <location>
        <begin position="360"/>
        <end position="376"/>
    </location>
</feature>
<protein>
    <recommendedName>
        <fullName evidence="4">PHD-type domain-containing protein</fullName>
    </recommendedName>
</protein>
<feature type="compositionally biased region" description="Acidic residues" evidence="1">
    <location>
        <begin position="150"/>
        <end position="175"/>
    </location>
</feature>
<keyword evidence="3" id="KW-1185">Reference proteome</keyword>
<dbReference type="SUPFAM" id="SSF57903">
    <property type="entry name" value="FYVE/PHD zinc finger"/>
    <property type="match status" value="1"/>
</dbReference>
<feature type="region of interest" description="Disordered" evidence="1">
    <location>
        <begin position="246"/>
        <end position="376"/>
    </location>
</feature>
<feature type="compositionally biased region" description="Basic and acidic residues" evidence="1">
    <location>
        <begin position="282"/>
        <end position="292"/>
    </location>
</feature>
<dbReference type="OrthoDB" id="5411773at2759"/>
<accession>A0A9P4M7H0</accession>
<evidence type="ECO:0000313" key="3">
    <source>
        <dbReference type="Proteomes" id="UP000799772"/>
    </source>
</evidence>
<name>A0A9P4M7H0_9PEZI</name>
<comment type="caution">
    <text evidence="2">The sequence shown here is derived from an EMBL/GenBank/DDBJ whole genome shotgun (WGS) entry which is preliminary data.</text>
</comment>
<dbReference type="Gene3D" id="3.30.40.10">
    <property type="entry name" value="Zinc/RING finger domain, C3HC4 (zinc finger)"/>
    <property type="match status" value="1"/>
</dbReference>
<feature type="compositionally biased region" description="Basic residues" evidence="1">
    <location>
        <begin position="305"/>
        <end position="320"/>
    </location>
</feature>
<sequence length="456" mass="51106">MASVTPINSPPLDPTFGLPDGPVTNPIFPIDAEFDFFDHSLVDDNPNQPPIESSLDLSDLGSNNLLDVAPLENDPGISFFDSKPAKRESTAALKKIQDDKQGLSNHATVDEHQAIVNYALVNDEATIDPKQLIIDQDGLDEDGLEQDSIDQDSIDQDSIDQDSIDQGQDSDDDEPPPITAKWYVQGVRTEVAYSCRAHCAHDDSWAEMIACDNVASHGFEEHWWHLPCAPVRTVPPGDWFCKPCRRAGHIPSRKPVARADPDSDSDSGSSPPPPPPSRKRNRPDDHDDHADDGSDDGSDDDSNKRQKRVKHEKKEKKDKKEKKEEGPKETTRTRKEEVAKRQTKQSVQDRSKYPNPVVGDSQSFYGTPPASGQTDWSEAEQKACIFQMRRLAPHWDGARDLLWYGVSEEMAREGISRSQWAVKNWWNRFGRARSGLDERVRPRTTTMRTGLLVSQK</sequence>
<dbReference type="Proteomes" id="UP000799772">
    <property type="component" value="Unassembled WGS sequence"/>
</dbReference>